<reference evidence="3" key="3">
    <citation type="submission" date="2020-11" db="EMBL/GenBank/DDBJ databases">
        <title>Molecular epidemiology and genomic profiles of multidrug-resistant bacteria collected from clinical sources in South Africa.</title>
        <authorList>
            <person name="Asante J."/>
            <person name="Amoako D.G."/>
        </authorList>
    </citation>
    <scope>NUCLEOTIDE SEQUENCE</scope>
    <source>
        <strain evidence="3">C68</strain>
    </source>
</reference>
<evidence type="ECO:0000256" key="1">
    <source>
        <dbReference type="ARBA" id="ARBA00005564"/>
    </source>
</evidence>
<dbReference type="Proteomes" id="UP000228502">
    <property type="component" value="Unassembled WGS sequence"/>
</dbReference>
<sequence>MTLGYIGSYTKKSGKGIYRFKLNDETGVIEALETGYEIEASTYLTRNESFLYAITKEGEECGVASFSIKEDGQLELINKCLASKQGTGCYIQVSSNGKYLFEAVYGAGLARIYKLNPITGAIEKLIEELEHEFPTGSHERQDSSHVHFLNETPDHKYVVATDLGTDRVVTYKFGEDGLKQYAVSQFKNSDGPRHIAFSNDGRHAYIVHELSNEVSVTEYQDGKFIELERHSTIPSDFNGESKLAAVRLSHDGKHLYISNRGHDSIAIFEVLEDGRSLRSIEIQPSYDAFPRDFNITESDNYLICAHQEGESKVSIFERDNITGKLSLKDKKAIANEGVCVLL</sequence>
<comment type="caution">
    <text evidence="3">The sequence shown here is derived from an EMBL/GenBank/DDBJ whole genome shotgun (WGS) entry which is preliminary data.</text>
</comment>
<dbReference type="EMBL" id="JADPYN010000016">
    <property type="protein sequence ID" value="MBF9304140.1"/>
    <property type="molecule type" value="Genomic_DNA"/>
</dbReference>
<dbReference type="PANTHER" id="PTHR30344:SF1">
    <property type="entry name" value="6-PHOSPHOGLUCONOLACTONASE"/>
    <property type="match status" value="1"/>
</dbReference>
<dbReference type="Proteomes" id="UP000622362">
    <property type="component" value="Unassembled WGS sequence"/>
</dbReference>
<dbReference type="RefSeq" id="WP_001830420.1">
    <property type="nucleotide sequence ID" value="NZ_AP019721.1"/>
</dbReference>
<evidence type="ECO:0000313" key="2">
    <source>
        <dbReference type="EMBL" id="MBF2230608.1"/>
    </source>
</evidence>
<name>A0A2G7HXN0_STAEP</name>
<dbReference type="Pfam" id="PF10282">
    <property type="entry name" value="Lactonase"/>
    <property type="match status" value="1"/>
</dbReference>
<reference evidence="2" key="2">
    <citation type="submission" date="2020-08" db="EMBL/GenBank/DDBJ databases">
        <title>Changes in the skin microbiome associated with squamous cell carcinoma in transplant recipients.</title>
        <authorList>
            <person name="Zaugg J."/>
            <person name="Krueger A."/>
            <person name="Lachner N."/>
        </authorList>
    </citation>
    <scope>NUCLEOTIDE SEQUENCE</scope>
    <source>
        <strain evidence="2">R5988</strain>
    </source>
</reference>
<dbReference type="KEGG" id="seps:DP17_550"/>
<gene>
    <name evidence="4" type="ORF">CTJ08_08645</name>
    <name evidence="2" type="ORF">H3963_09260</name>
    <name evidence="3" type="ORF">I3V53_08655</name>
</gene>
<accession>A0A2G7HXN0</accession>
<evidence type="ECO:0000313" key="4">
    <source>
        <dbReference type="EMBL" id="PIH09861.1"/>
    </source>
</evidence>
<protein>
    <submittedName>
        <fullName evidence="3">Lactonase family protein</fullName>
    </submittedName>
</protein>
<dbReference type="AlphaFoldDB" id="A0A2G7HXN0"/>
<dbReference type="OrthoDB" id="9790815at2"/>
<dbReference type="Proteomes" id="UP000648077">
    <property type="component" value="Unassembled WGS sequence"/>
</dbReference>
<evidence type="ECO:0000313" key="6">
    <source>
        <dbReference type="Proteomes" id="UP000622362"/>
    </source>
</evidence>
<dbReference type="GeneID" id="50018296"/>
<dbReference type="InterPro" id="IPR015943">
    <property type="entry name" value="WD40/YVTN_repeat-like_dom_sf"/>
</dbReference>
<proteinExistence type="inferred from homology"/>
<dbReference type="GO" id="GO:0005829">
    <property type="term" value="C:cytosol"/>
    <property type="evidence" value="ECO:0007669"/>
    <property type="project" value="TreeGrafter"/>
</dbReference>
<evidence type="ECO:0000313" key="5">
    <source>
        <dbReference type="Proteomes" id="UP000228502"/>
    </source>
</evidence>
<comment type="similarity">
    <text evidence="1">Belongs to the cycloisomerase 2 family.</text>
</comment>
<dbReference type="SUPFAM" id="SSF51004">
    <property type="entry name" value="C-terminal (heme d1) domain of cytochrome cd1-nitrite reductase"/>
    <property type="match status" value="1"/>
</dbReference>
<dbReference type="InterPro" id="IPR050282">
    <property type="entry name" value="Cycloisomerase_2"/>
</dbReference>
<dbReference type="InterPro" id="IPR019405">
    <property type="entry name" value="Lactonase_7-beta_prop"/>
</dbReference>
<dbReference type="Gene3D" id="2.130.10.10">
    <property type="entry name" value="YVTN repeat-like/Quinoprotein amine dehydrogenase"/>
    <property type="match status" value="1"/>
</dbReference>
<dbReference type="EMBL" id="JACGQI010000016">
    <property type="protein sequence ID" value="MBF2230608.1"/>
    <property type="molecule type" value="Genomic_DNA"/>
</dbReference>
<evidence type="ECO:0000313" key="3">
    <source>
        <dbReference type="EMBL" id="MBF9304140.1"/>
    </source>
</evidence>
<dbReference type="EMBL" id="PEJG01000009">
    <property type="protein sequence ID" value="PIH09861.1"/>
    <property type="molecule type" value="Genomic_DNA"/>
</dbReference>
<organism evidence="3 6">
    <name type="scientific">Staphylococcus epidermidis</name>
    <dbReference type="NCBI Taxonomy" id="1282"/>
    <lineage>
        <taxon>Bacteria</taxon>
        <taxon>Bacillati</taxon>
        <taxon>Bacillota</taxon>
        <taxon>Bacilli</taxon>
        <taxon>Bacillales</taxon>
        <taxon>Staphylococcaceae</taxon>
        <taxon>Staphylococcus</taxon>
    </lineage>
</organism>
<dbReference type="InterPro" id="IPR011048">
    <property type="entry name" value="Haem_d1_sf"/>
</dbReference>
<reference evidence="4 5" key="1">
    <citation type="submission" date="2017-10" db="EMBL/GenBank/DDBJ databases">
        <title>genome sequences of Staph epi in chlorhexidine trial.</title>
        <authorList>
            <person name="Greninger A.L."/>
            <person name="Addetia A."/>
            <person name="Qin X."/>
            <person name="Zerr D."/>
        </authorList>
    </citation>
    <scope>NUCLEOTIDE SEQUENCE [LARGE SCALE GENOMIC DNA]</scope>
    <source>
        <strain evidence="4 5">SCH-17</strain>
    </source>
</reference>
<dbReference type="GO" id="GO:0017057">
    <property type="term" value="F:6-phosphogluconolactonase activity"/>
    <property type="evidence" value="ECO:0007669"/>
    <property type="project" value="TreeGrafter"/>
</dbReference>
<dbReference type="PANTHER" id="PTHR30344">
    <property type="entry name" value="6-PHOSPHOGLUCONOLACTONASE-RELATED"/>
    <property type="match status" value="1"/>
</dbReference>